<proteinExistence type="predicted"/>
<dbReference type="PANTHER" id="PTHR30383:SF24">
    <property type="entry name" value="THIOESTERASE 1_PROTEASE 1_LYSOPHOSPHOLIPASE L1"/>
    <property type="match status" value="1"/>
</dbReference>
<dbReference type="GO" id="GO:0004622">
    <property type="term" value="F:phosphatidylcholine lysophospholipase activity"/>
    <property type="evidence" value="ECO:0007669"/>
    <property type="project" value="TreeGrafter"/>
</dbReference>
<organism evidence="3 4">
    <name type="scientific">Novosphingobium arvoryzae</name>
    <dbReference type="NCBI Taxonomy" id="1256514"/>
    <lineage>
        <taxon>Bacteria</taxon>
        <taxon>Pseudomonadati</taxon>
        <taxon>Pseudomonadota</taxon>
        <taxon>Alphaproteobacteria</taxon>
        <taxon>Sphingomonadales</taxon>
        <taxon>Sphingomonadaceae</taxon>
        <taxon>Novosphingobium</taxon>
    </lineage>
</organism>
<dbReference type="InterPro" id="IPR036514">
    <property type="entry name" value="SGNH_hydro_sf"/>
</dbReference>
<dbReference type="Gene3D" id="3.40.50.1110">
    <property type="entry name" value="SGNH hydrolase"/>
    <property type="match status" value="1"/>
</dbReference>
<dbReference type="Pfam" id="PF13472">
    <property type="entry name" value="Lipase_GDSL_2"/>
    <property type="match status" value="1"/>
</dbReference>
<dbReference type="PROSITE" id="PS51257">
    <property type="entry name" value="PROKAR_LIPOPROTEIN"/>
    <property type="match status" value="1"/>
</dbReference>
<evidence type="ECO:0000313" key="3">
    <source>
        <dbReference type="EMBL" id="GGZ92157.1"/>
    </source>
</evidence>
<gene>
    <name evidence="3" type="ORF">GCM10011617_09500</name>
</gene>
<dbReference type="InterPro" id="IPR013830">
    <property type="entry name" value="SGNH_hydro"/>
</dbReference>
<evidence type="ECO:0000313" key="4">
    <source>
        <dbReference type="Proteomes" id="UP000634139"/>
    </source>
</evidence>
<reference evidence="3" key="1">
    <citation type="journal article" date="2014" name="Int. J. Syst. Evol. Microbiol.">
        <title>Complete genome sequence of Corynebacterium casei LMG S-19264T (=DSM 44701T), isolated from a smear-ripened cheese.</title>
        <authorList>
            <consortium name="US DOE Joint Genome Institute (JGI-PGF)"/>
            <person name="Walter F."/>
            <person name="Albersmeier A."/>
            <person name="Kalinowski J."/>
            <person name="Ruckert C."/>
        </authorList>
    </citation>
    <scope>NUCLEOTIDE SEQUENCE</scope>
    <source>
        <strain evidence="3">KCTC 32422</strain>
    </source>
</reference>
<dbReference type="CDD" id="cd01822">
    <property type="entry name" value="Lysophospholipase_L1_like"/>
    <property type="match status" value="1"/>
</dbReference>
<evidence type="ECO:0000259" key="2">
    <source>
        <dbReference type="Pfam" id="PF13472"/>
    </source>
</evidence>
<name>A0A918RBC6_9SPHN</name>
<comment type="caution">
    <text evidence="3">The sequence shown here is derived from an EMBL/GenBank/DDBJ whole genome shotgun (WGS) entry which is preliminary data.</text>
</comment>
<reference evidence="3" key="2">
    <citation type="submission" date="2020-09" db="EMBL/GenBank/DDBJ databases">
        <authorList>
            <person name="Sun Q."/>
            <person name="Kim S."/>
        </authorList>
    </citation>
    <scope>NUCLEOTIDE SEQUENCE</scope>
    <source>
        <strain evidence="3">KCTC 32422</strain>
    </source>
</reference>
<feature type="chain" id="PRO_5037943644" evidence="1">
    <location>
        <begin position="27"/>
        <end position="236"/>
    </location>
</feature>
<evidence type="ECO:0000256" key="1">
    <source>
        <dbReference type="SAM" id="SignalP"/>
    </source>
</evidence>
<dbReference type="EMBL" id="BMZD01000002">
    <property type="protein sequence ID" value="GGZ92157.1"/>
    <property type="molecule type" value="Genomic_DNA"/>
</dbReference>
<dbReference type="InterPro" id="IPR051532">
    <property type="entry name" value="Ester_Hydrolysis_Enzymes"/>
</dbReference>
<keyword evidence="1" id="KW-0732">Signal</keyword>
<feature type="signal peptide" evidence="1">
    <location>
        <begin position="1"/>
        <end position="26"/>
    </location>
</feature>
<protein>
    <submittedName>
        <fullName evidence="3">Arylesterase</fullName>
    </submittedName>
</protein>
<feature type="domain" description="SGNH hydrolase-type esterase" evidence="2">
    <location>
        <begin position="54"/>
        <end position="215"/>
    </location>
</feature>
<dbReference type="AlphaFoldDB" id="A0A918RBC6"/>
<dbReference type="SUPFAM" id="SSF52266">
    <property type="entry name" value="SGNH hydrolase"/>
    <property type="match status" value="1"/>
</dbReference>
<dbReference type="Proteomes" id="UP000634139">
    <property type="component" value="Unassembled WGS sequence"/>
</dbReference>
<keyword evidence="4" id="KW-1185">Reference proteome</keyword>
<sequence>MKWKWVTQVATPVAMAFMLGACGQGAGTPTASESAAAEAPPEIPVMGPAVPVLALGDSLFAGYGLEPGQSYPARLEAALRARGINAQITNAGVSGDTTAGGLQRLDFALSGMKEPPALAIISLGGNDMLRALPPEQTRQNLDAILTTLTERKVKVVLLGMLSPPNLGADYRKQFDPIYPALAKKHGATLVPFFLQPLIGRPDLLQADNIHPTLPGIDKLVEATVDDVAKAVPKPKG</sequence>
<accession>A0A918RBC6</accession>
<dbReference type="PANTHER" id="PTHR30383">
    <property type="entry name" value="THIOESTERASE 1/PROTEASE 1/LYSOPHOSPHOLIPASE L1"/>
    <property type="match status" value="1"/>
</dbReference>